<protein>
    <submittedName>
        <fullName evidence="4">Thioredoxin family protein</fullName>
    </submittedName>
</protein>
<dbReference type="PANTHER" id="PTHR36450">
    <property type="entry name" value="THIOREDOXIN"/>
    <property type="match status" value="1"/>
</dbReference>
<dbReference type="AlphaFoldDB" id="A0A414Q9V0"/>
<evidence type="ECO:0000259" key="3">
    <source>
        <dbReference type="Pfam" id="PF13192"/>
    </source>
</evidence>
<sequence length="80" mass="8624">MHIKVIGSGCENCDKTNAIVKECVEELGIDAEIERVADLVEIVKLGVMAAPSVMIDGKLVIAGQVPSKKQMMKVLKSKEN</sequence>
<dbReference type="InterPro" id="IPR012336">
    <property type="entry name" value="Thioredoxin-like_fold"/>
</dbReference>
<dbReference type="PANTHER" id="PTHR36450:SF1">
    <property type="entry name" value="THIOREDOXIN"/>
    <property type="match status" value="1"/>
</dbReference>
<dbReference type="NCBIfam" id="TIGR00412">
    <property type="entry name" value="redox_disulf_2"/>
    <property type="match status" value="1"/>
</dbReference>
<comment type="caution">
    <text evidence="4">The sequence shown here is derived from an EMBL/GenBank/DDBJ whole genome shotgun (WGS) entry which is preliminary data.</text>
</comment>
<feature type="domain" description="Thioredoxin-like fold" evidence="3">
    <location>
        <begin position="1"/>
        <end position="76"/>
    </location>
</feature>
<dbReference type="PIRSF" id="PIRSF037031">
    <property type="entry name" value="Redox_disulphide_2"/>
    <property type="match status" value="1"/>
</dbReference>
<keyword evidence="2" id="KW-0676">Redox-active center</keyword>
<proteinExistence type="predicted"/>
<name>A0A414Q9V0_9FIRM</name>
<feature type="active site" description="Nucleophile" evidence="1">
    <location>
        <position position="10"/>
    </location>
</feature>
<dbReference type="Pfam" id="PF13192">
    <property type="entry name" value="Thioredoxin_3"/>
    <property type="match status" value="1"/>
</dbReference>
<organism evidence="4 5">
    <name type="scientific">Dorea formicigenerans</name>
    <dbReference type="NCBI Taxonomy" id="39486"/>
    <lineage>
        <taxon>Bacteria</taxon>
        <taxon>Bacillati</taxon>
        <taxon>Bacillota</taxon>
        <taxon>Clostridia</taxon>
        <taxon>Lachnospirales</taxon>
        <taxon>Lachnospiraceae</taxon>
        <taxon>Dorea</taxon>
    </lineage>
</organism>
<reference evidence="4 5" key="1">
    <citation type="submission" date="2018-08" db="EMBL/GenBank/DDBJ databases">
        <title>A genome reference for cultivated species of the human gut microbiota.</title>
        <authorList>
            <person name="Zou Y."/>
            <person name="Xue W."/>
            <person name="Luo G."/>
        </authorList>
    </citation>
    <scope>NUCLEOTIDE SEQUENCE [LARGE SCALE GENOMIC DNA]</scope>
    <source>
        <strain evidence="4 5">AM23-7AC</strain>
    </source>
</reference>
<dbReference type="InterPro" id="IPR005243">
    <property type="entry name" value="THIRX-like_proc"/>
</dbReference>
<keyword evidence="2" id="KW-1015">Disulfide bond</keyword>
<dbReference type="Proteomes" id="UP000285666">
    <property type="component" value="Unassembled WGS sequence"/>
</dbReference>
<evidence type="ECO:0000313" key="4">
    <source>
        <dbReference type="EMBL" id="RHF77559.1"/>
    </source>
</evidence>
<evidence type="ECO:0000256" key="1">
    <source>
        <dbReference type="PIRSR" id="PIRSR037031-50"/>
    </source>
</evidence>
<dbReference type="InterPro" id="IPR036249">
    <property type="entry name" value="Thioredoxin-like_sf"/>
</dbReference>
<feature type="disulfide bond" description="Redox-active" evidence="2">
    <location>
        <begin position="10"/>
        <end position="13"/>
    </location>
</feature>
<evidence type="ECO:0000313" key="5">
    <source>
        <dbReference type="Proteomes" id="UP000285666"/>
    </source>
</evidence>
<dbReference type="SUPFAM" id="SSF52833">
    <property type="entry name" value="Thioredoxin-like"/>
    <property type="match status" value="1"/>
</dbReference>
<dbReference type="EMBL" id="QRHN01000015">
    <property type="protein sequence ID" value="RHF77559.1"/>
    <property type="molecule type" value="Genomic_DNA"/>
</dbReference>
<dbReference type="Gene3D" id="3.40.30.10">
    <property type="entry name" value="Glutaredoxin"/>
    <property type="match status" value="1"/>
</dbReference>
<feature type="active site" description="Nucleophile" evidence="1">
    <location>
        <position position="13"/>
    </location>
</feature>
<accession>A0A414Q9V0</accession>
<evidence type="ECO:0000256" key="2">
    <source>
        <dbReference type="PIRSR" id="PIRSR037031-51"/>
    </source>
</evidence>
<dbReference type="RefSeq" id="WP_118237741.1">
    <property type="nucleotide sequence ID" value="NZ_QRHN01000015.1"/>
</dbReference>
<gene>
    <name evidence="4" type="ORF">DW658_11235</name>
</gene>